<evidence type="ECO:0000313" key="4">
    <source>
        <dbReference type="Proteomes" id="UP000632273"/>
    </source>
</evidence>
<dbReference type="EMBL" id="BMHT01000003">
    <property type="protein sequence ID" value="GGF10212.1"/>
    <property type="molecule type" value="Genomic_DNA"/>
</dbReference>
<proteinExistence type="predicted"/>
<evidence type="ECO:0008006" key="5">
    <source>
        <dbReference type="Google" id="ProtNLM"/>
    </source>
</evidence>
<keyword evidence="4" id="KW-1185">Reference proteome</keyword>
<dbReference type="PROSITE" id="PS51257">
    <property type="entry name" value="PROKAR_LIPOPROTEIN"/>
    <property type="match status" value="1"/>
</dbReference>
<dbReference type="InterPro" id="IPR038643">
    <property type="entry name" value="PliI_sf"/>
</dbReference>
<dbReference type="InterPro" id="IPR031948">
    <property type="entry name" value="PliI"/>
</dbReference>
<feature type="signal peptide" evidence="2">
    <location>
        <begin position="1"/>
        <end position="22"/>
    </location>
</feature>
<evidence type="ECO:0000256" key="1">
    <source>
        <dbReference type="SAM" id="MobiDB-lite"/>
    </source>
</evidence>
<gene>
    <name evidence="3" type="ORF">GCM10011383_21740</name>
</gene>
<organism evidence="3 4">
    <name type="scientific">Hymenobacter cavernae</name>
    <dbReference type="NCBI Taxonomy" id="2044852"/>
    <lineage>
        <taxon>Bacteria</taxon>
        <taxon>Pseudomonadati</taxon>
        <taxon>Bacteroidota</taxon>
        <taxon>Cytophagia</taxon>
        <taxon>Cytophagales</taxon>
        <taxon>Hymenobacteraceae</taxon>
        <taxon>Hymenobacter</taxon>
    </lineage>
</organism>
<dbReference type="Proteomes" id="UP000632273">
    <property type="component" value="Unassembled WGS sequence"/>
</dbReference>
<protein>
    <recommendedName>
        <fullName evidence="5">Lipoprotein</fullName>
    </recommendedName>
</protein>
<dbReference type="Gene3D" id="2.40.128.460">
    <property type="entry name" value="Periplasmic lysozyme inhibitor of I-type lysozyme"/>
    <property type="match status" value="1"/>
</dbReference>
<dbReference type="RefSeq" id="WP_188813957.1">
    <property type="nucleotide sequence ID" value="NZ_BMHT01000003.1"/>
</dbReference>
<accession>A0ABQ1U4D6</accession>
<comment type="caution">
    <text evidence="3">The sequence shown here is derived from an EMBL/GenBank/DDBJ whole genome shotgun (WGS) entry which is preliminary data.</text>
</comment>
<feature type="compositionally biased region" description="Low complexity" evidence="1">
    <location>
        <begin position="43"/>
        <end position="53"/>
    </location>
</feature>
<feature type="region of interest" description="Disordered" evidence="1">
    <location>
        <begin position="29"/>
        <end position="55"/>
    </location>
</feature>
<feature type="chain" id="PRO_5046696095" description="Lipoprotein" evidence="2">
    <location>
        <begin position="23"/>
        <end position="223"/>
    </location>
</feature>
<evidence type="ECO:0000313" key="3">
    <source>
        <dbReference type="EMBL" id="GGF10212.1"/>
    </source>
</evidence>
<reference evidence="4" key="1">
    <citation type="journal article" date="2019" name="Int. J. Syst. Evol. Microbiol.">
        <title>The Global Catalogue of Microorganisms (GCM) 10K type strain sequencing project: providing services to taxonomists for standard genome sequencing and annotation.</title>
        <authorList>
            <consortium name="The Broad Institute Genomics Platform"/>
            <consortium name="The Broad Institute Genome Sequencing Center for Infectious Disease"/>
            <person name="Wu L."/>
            <person name="Ma J."/>
        </authorList>
    </citation>
    <scope>NUCLEOTIDE SEQUENCE [LARGE SCALE GENOMIC DNA]</scope>
    <source>
        <strain evidence="4">CGMCC 1.15197</strain>
    </source>
</reference>
<keyword evidence="2" id="KW-0732">Signal</keyword>
<dbReference type="Pfam" id="PF16743">
    <property type="entry name" value="PliI"/>
    <property type="match status" value="1"/>
</dbReference>
<sequence>MKSPAPHLFSAAVLLALASLSACDTQRSVTETADPTNSLRSSTATEAPTATPPRVSATAVSYHKEVTEGDHRFVVETKGEGSQRQLTLSAEKNGRDLTTNTQALNGTVTNVVATNLNNDKFPELLVFVSDAGSGSYGQVVGYSFLDQGRRALTLPDLTGAAAEGYQGQDVFKVQGQELLRSFPLYKPADPNCCPSGGTRTVRYKLPETGVAFQQVSFADQAKK</sequence>
<name>A0ABQ1U4D6_9BACT</name>
<evidence type="ECO:0000256" key="2">
    <source>
        <dbReference type="SAM" id="SignalP"/>
    </source>
</evidence>
<feature type="compositionally biased region" description="Polar residues" evidence="1">
    <location>
        <begin position="29"/>
        <end position="42"/>
    </location>
</feature>